<evidence type="ECO:0000313" key="2">
    <source>
        <dbReference type="Proteomes" id="UP000752814"/>
    </source>
</evidence>
<dbReference type="InterPro" id="IPR036866">
    <property type="entry name" value="RibonucZ/Hydroxyglut_hydro"/>
</dbReference>
<proteinExistence type="predicted"/>
<dbReference type="SUPFAM" id="SSF56281">
    <property type="entry name" value="Metallo-hydrolase/oxidoreductase"/>
    <property type="match status" value="1"/>
</dbReference>
<gene>
    <name evidence="1" type="ORF">A3207_05465</name>
</gene>
<evidence type="ECO:0008006" key="3">
    <source>
        <dbReference type="Google" id="ProtNLM"/>
    </source>
</evidence>
<dbReference type="Gene3D" id="3.60.15.10">
    <property type="entry name" value="Ribonuclease Z/Hydroxyacylglutathione hydrolase-like"/>
    <property type="match status" value="1"/>
</dbReference>
<sequence length="634" mass="71936">MDEERLSSIASKIGYAIINGLNAIPSYQRYFENFKSISITYKLNKKWSEISSEIDAYINAYYMSILNQICCTRKNTINCPKLNSFAILTGCTSCPAYDYNHKALKDRIVSGIKKHLEKNIVKVRHRCFYRFYPVGQGLMCGIYTCRYQYTNVDIDMDISSNGFSSRYDIVDGRLTIYDCGSTISLNFPENQGNIVFQMLKDDCERFKVCTETEKYVIDQLIVSHFDCDHINGINKLTKDYVIKNFIYPFSSKLDKICMFFKHLDVLTELEELFAPKEYLMSNLNAKNIIEVHSGNNSDYGTMPFLKDNIEIEGIAGSLIYDPVDEVSNNERPAFYKAYMPDGVGVEDNISATNKDDVWMQQLIFCLPSDKTYEDVYEIIKKEFIKIGINLETETPETIRNLIMVKLKTKEGHGEIAQIFRSLGYKADSDTNASSLCFYFGPTTSGNVLDSGYRISAINVDGHCIKEIQKSLNQRGLLLTGDSVLDYEEKVSETDIVSHAQTLVNEMKESGASPGAILLPHHGSEHNISADSFNILHNGTGAKNWVVSFGINYKFGHPHNVPCMLFGCHVLPVIQKEETGISDIEKRFKPINENLVYINTVPDPSFQFGNRCINDVILFHCNDQCCVLLESYNSL</sequence>
<dbReference type="Proteomes" id="UP000752814">
    <property type="component" value="Unassembled WGS sequence"/>
</dbReference>
<evidence type="ECO:0000313" key="1">
    <source>
        <dbReference type="EMBL" id="TQS84289.1"/>
    </source>
</evidence>
<name>A0A8J8PEX9_9ARCH</name>
<protein>
    <recommendedName>
        <fullName evidence="3">Metallo-beta-lactamase domain-containing protein</fullName>
    </recommendedName>
</protein>
<dbReference type="RefSeq" id="WP_400195261.1">
    <property type="nucleotide sequence ID" value="NZ_CAYAYE010000008.1"/>
</dbReference>
<comment type="caution">
    <text evidence="1">The sequence shown here is derived from an EMBL/GenBank/DDBJ whole genome shotgun (WGS) entry which is preliminary data.</text>
</comment>
<organism evidence="1 2">
    <name type="scientific">Candidatus Methanomassiliicoccus intestinalis</name>
    <dbReference type="NCBI Taxonomy" id="1406512"/>
    <lineage>
        <taxon>Archaea</taxon>
        <taxon>Methanobacteriati</taxon>
        <taxon>Thermoplasmatota</taxon>
        <taxon>Thermoplasmata</taxon>
        <taxon>Methanomassiliicoccales</taxon>
        <taxon>Methanomassiliicoccaceae</taxon>
        <taxon>Methanomassiliicoccus</taxon>
    </lineage>
</organism>
<dbReference type="EMBL" id="LVVT01000002">
    <property type="protein sequence ID" value="TQS84289.1"/>
    <property type="molecule type" value="Genomic_DNA"/>
</dbReference>
<dbReference type="AlphaFoldDB" id="A0A8J8PEX9"/>
<reference evidence="1" key="1">
    <citation type="submission" date="2016-03" db="EMBL/GenBank/DDBJ databases">
        <authorList>
            <person name="Borrel G."/>
            <person name="Mccann A."/>
            <person name="O'Toole P.W."/>
        </authorList>
    </citation>
    <scope>NUCLEOTIDE SEQUENCE</scope>
    <source>
        <strain evidence="1">183</strain>
    </source>
</reference>
<accession>A0A8J8PEX9</accession>